<proteinExistence type="predicted"/>
<reference evidence="1 3" key="1">
    <citation type="journal article" date="2012" name="Nature">
        <title>Algal genomes reveal evolutionary mosaicism and the fate of nucleomorphs.</title>
        <authorList>
            <consortium name="DOE Joint Genome Institute"/>
            <person name="Curtis B.A."/>
            <person name="Tanifuji G."/>
            <person name="Burki F."/>
            <person name="Gruber A."/>
            <person name="Irimia M."/>
            <person name="Maruyama S."/>
            <person name="Arias M.C."/>
            <person name="Ball S.G."/>
            <person name="Gile G.H."/>
            <person name="Hirakawa Y."/>
            <person name="Hopkins J.F."/>
            <person name="Kuo A."/>
            <person name="Rensing S.A."/>
            <person name="Schmutz J."/>
            <person name="Symeonidi A."/>
            <person name="Elias M."/>
            <person name="Eveleigh R.J."/>
            <person name="Herman E.K."/>
            <person name="Klute M.J."/>
            <person name="Nakayama T."/>
            <person name="Obornik M."/>
            <person name="Reyes-Prieto A."/>
            <person name="Armbrust E.V."/>
            <person name="Aves S.J."/>
            <person name="Beiko R.G."/>
            <person name="Coutinho P."/>
            <person name="Dacks J.B."/>
            <person name="Durnford D.G."/>
            <person name="Fast N.M."/>
            <person name="Green B.R."/>
            <person name="Grisdale C.J."/>
            <person name="Hempel F."/>
            <person name="Henrissat B."/>
            <person name="Hoppner M.P."/>
            <person name="Ishida K."/>
            <person name="Kim E."/>
            <person name="Koreny L."/>
            <person name="Kroth P.G."/>
            <person name="Liu Y."/>
            <person name="Malik S.B."/>
            <person name="Maier U.G."/>
            <person name="McRose D."/>
            <person name="Mock T."/>
            <person name="Neilson J.A."/>
            <person name="Onodera N.T."/>
            <person name="Poole A.M."/>
            <person name="Pritham E.J."/>
            <person name="Richards T.A."/>
            <person name="Rocap G."/>
            <person name="Roy S.W."/>
            <person name="Sarai C."/>
            <person name="Schaack S."/>
            <person name="Shirato S."/>
            <person name="Slamovits C.H."/>
            <person name="Spencer D.F."/>
            <person name="Suzuki S."/>
            <person name="Worden A.Z."/>
            <person name="Zauner S."/>
            <person name="Barry K."/>
            <person name="Bell C."/>
            <person name="Bharti A.K."/>
            <person name="Crow J.A."/>
            <person name="Grimwood J."/>
            <person name="Kramer R."/>
            <person name="Lindquist E."/>
            <person name="Lucas S."/>
            <person name="Salamov A."/>
            <person name="McFadden G.I."/>
            <person name="Lane C.E."/>
            <person name="Keeling P.J."/>
            <person name="Gray M.W."/>
            <person name="Grigoriev I.V."/>
            <person name="Archibald J.M."/>
        </authorList>
    </citation>
    <scope>NUCLEOTIDE SEQUENCE</scope>
    <source>
        <strain evidence="1 3">CCMP2712</strain>
    </source>
</reference>
<dbReference type="HOGENOM" id="CLU_988493_0_0_1"/>
<dbReference type="KEGG" id="gtt:GUITHDRAFT_111840"/>
<dbReference type="Proteomes" id="UP000011087">
    <property type="component" value="Unassembled WGS sequence"/>
</dbReference>
<reference evidence="3" key="2">
    <citation type="submission" date="2012-11" db="EMBL/GenBank/DDBJ databases">
        <authorList>
            <person name="Kuo A."/>
            <person name="Curtis B.A."/>
            <person name="Tanifuji G."/>
            <person name="Burki F."/>
            <person name="Gruber A."/>
            <person name="Irimia M."/>
            <person name="Maruyama S."/>
            <person name="Arias M.C."/>
            <person name="Ball S.G."/>
            <person name="Gile G.H."/>
            <person name="Hirakawa Y."/>
            <person name="Hopkins J.F."/>
            <person name="Rensing S.A."/>
            <person name="Schmutz J."/>
            <person name="Symeonidi A."/>
            <person name="Elias M."/>
            <person name="Eveleigh R.J."/>
            <person name="Herman E.K."/>
            <person name="Klute M.J."/>
            <person name="Nakayama T."/>
            <person name="Obornik M."/>
            <person name="Reyes-Prieto A."/>
            <person name="Armbrust E.V."/>
            <person name="Aves S.J."/>
            <person name="Beiko R.G."/>
            <person name="Coutinho P."/>
            <person name="Dacks J.B."/>
            <person name="Durnford D.G."/>
            <person name="Fast N.M."/>
            <person name="Green B.R."/>
            <person name="Grisdale C."/>
            <person name="Hempe F."/>
            <person name="Henrissat B."/>
            <person name="Hoppner M.P."/>
            <person name="Ishida K.-I."/>
            <person name="Kim E."/>
            <person name="Koreny L."/>
            <person name="Kroth P.G."/>
            <person name="Liu Y."/>
            <person name="Malik S.-B."/>
            <person name="Maier U.G."/>
            <person name="McRose D."/>
            <person name="Mock T."/>
            <person name="Neilson J.A."/>
            <person name="Onodera N.T."/>
            <person name="Poole A.M."/>
            <person name="Pritham E.J."/>
            <person name="Richards T.A."/>
            <person name="Rocap G."/>
            <person name="Roy S.W."/>
            <person name="Sarai C."/>
            <person name="Schaack S."/>
            <person name="Shirato S."/>
            <person name="Slamovits C.H."/>
            <person name="Spencer D.F."/>
            <person name="Suzuki S."/>
            <person name="Worden A.Z."/>
            <person name="Zauner S."/>
            <person name="Barry K."/>
            <person name="Bell C."/>
            <person name="Bharti A.K."/>
            <person name="Crow J.A."/>
            <person name="Grimwood J."/>
            <person name="Kramer R."/>
            <person name="Lindquist E."/>
            <person name="Lucas S."/>
            <person name="Salamov A."/>
            <person name="McFadden G.I."/>
            <person name="Lane C.E."/>
            <person name="Keeling P.J."/>
            <person name="Gray M.W."/>
            <person name="Grigoriev I.V."/>
            <person name="Archibald J.M."/>
        </authorList>
    </citation>
    <scope>NUCLEOTIDE SEQUENCE</scope>
    <source>
        <strain evidence="3">CCMP2712</strain>
    </source>
</reference>
<accession>L1J1G6</accession>
<dbReference type="InterPro" id="IPR016024">
    <property type="entry name" value="ARM-type_fold"/>
</dbReference>
<evidence type="ECO:0000313" key="3">
    <source>
        <dbReference type="Proteomes" id="UP000011087"/>
    </source>
</evidence>
<dbReference type="PaxDb" id="55529-EKX41984"/>
<organism evidence="1">
    <name type="scientific">Guillardia theta (strain CCMP2712)</name>
    <name type="common">Cryptophyte</name>
    <dbReference type="NCBI Taxonomy" id="905079"/>
    <lineage>
        <taxon>Eukaryota</taxon>
        <taxon>Cryptophyceae</taxon>
        <taxon>Pyrenomonadales</taxon>
        <taxon>Geminigeraceae</taxon>
        <taxon>Guillardia</taxon>
    </lineage>
</organism>
<gene>
    <name evidence="1" type="ORF">GUITHDRAFT_111840</name>
</gene>
<dbReference type="SUPFAM" id="SSF48371">
    <property type="entry name" value="ARM repeat"/>
    <property type="match status" value="1"/>
</dbReference>
<protein>
    <submittedName>
        <fullName evidence="1 2">Uncharacterized protein</fullName>
    </submittedName>
</protein>
<evidence type="ECO:0000313" key="2">
    <source>
        <dbReference type="EnsemblProtists" id="EKX41984"/>
    </source>
</evidence>
<dbReference type="AlphaFoldDB" id="L1J1G6"/>
<sequence length="282" mass="31243">MPIPRHMRYVQGDLEPEEQQRMIKEATEKLKSDNDEDMCMAAESLYHMTSFTSGVSIDNHNAMTDYDKAVFLGKESSSTGENEAEQNGPVHVDGRRYMMGDGFMLMEDSTEEGAKADKHARRVAVMHSRSCIDNRVVIGKVEGIFEDLVNVMRRGSAQARFEACRAASQVISLTQNARGVCDTFKIAFRNNENKVALANVPGVLEAIREVLQQAYEDKDQKCITQACRVLGGIVSGNRQLHEAIAKDEKLIGMLRSFLEQGDEEASGQAGKVLNCVSAHIPL</sequence>
<dbReference type="EMBL" id="JH993019">
    <property type="protein sequence ID" value="EKX41984.1"/>
    <property type="molecule type" value="Genomic_DNA"/>
</dbReference>
<dbReference type="RefSeq" id="XP_005828964.1">
    <property type="nucleotide sequence ID" value="XM_005828907.1"/>
</dbReference>
<evidence type="ECO:0000313" key="1">
    <source>
        <dbReference type="EMBL" id="EKX41984.1"/>
    </source>
</evidence>
<name>L1J1G6_GUITC</name>
<keyword evidence="3" id="KW-1185">Reference proteome</keyword>
<dbReference type="Gene3D" id="1.25.10.10">
    <property type="entry name" value="Leucine-rich Repeat Variant"/>
    <property type="match status" value="1"/>
</dbReference>
<dbReference type="GeneID" id="17298639"/>
<dbReference type="EnsemblProtists" id="EKX41984">
    <property type="protein sequence ID" value="EKX41984"/>
    <property type="gene ID" value="GUITHDRAFT_111840"/>
</dbReference>
<reference evidence="2" key="3">
    <citation type="submission" date="2015-06" db="UniProtKB">
        <authorList>
            <consortium name="EnsemblProtists"/>
        </authorList>
    </citation>
    <scope>IDENTIFICATION</scope>
</reference>
<dbReference type="InterPro" id="IPR011989">
    <property type="entry name" value="ARM-like"/>
</dbReference>